<dbReference type="Gene3D" id="3.40.50.1110">
    <property type="entry name" value="SGNH hydrolase"/>
    <property type="match status" value="1"/>
</dbReference>
<comment type="similarity">
    <text evidence="1">Belongs to the 'GDSL' lipolytic enzyme family.</text>
</comment>
<dbReference type="InterPro" id="IPR001087">
    <property type="entry name" value="GDSL"/>
</dbReference>
<evidence type="ECO:0000256" key="3">
    <source>
        <dbReference type="SAM" id="SignalP"/>
    </source>
</evidence>
<protein>
    <submittedName>
        <fullName evidence="4">OLC1v1015223C1</fullName>
    </submittedName>
</protein>
<gene>
    <name evidence="4" type="ORF">OLC1_LOCUS21226</name>
</gene>
<dbReference type="CDD" id="cd01837">
    <property type="entry name" value="SGNH_plant_lipase_like"/>
    <property type="match status" value="1"/>
</dbReference>
<name>A0AAV1E2L1_OLDCO</name>
<dbReference type="Pfam" id="PF00657">
    <property type="entry name" value="Lipase_GDSL"/>
    <property type="match status" value="1"/>
</dbReference>
<evidence type="ECO:0000256" key="2">
    <source>
        <dbReference type="ARBA" id="ARBA00022729"/>
    </source>
</evidence>
<organism evidence="4 5">
    <name type="scientific">Oldenlandia corymbosa var. corymbosa</name>
    <dbReference type="NCBI Taxonomy" id="529605"/>
    <lineage>
        <taxon>Eukaryota</taxon>
        <taxon>Viridiplantae</taxon>
        <taxon>Streptophyta</taxon>
        <taxon>Embryophyta</taxon>
        <taxon>Tracheophyta</taxon>
        <taxon>Spermatophyta</taxon>
        <taxon>Magnoliopsida</taxon>
        <taxon>eudicotyledons</taxon>
        <taxon>Gunneridae</taxon>
        <taxon>Pentapetalae</taxon>
        <taxon>asterids</taxon>
        <taxon>lamiids</taxon>
        <taxon>Gentianales</taxon>
        <taxon>Rubiaceae</taxon>
        <taxon>Rubioideae</taxon>
        <taxon>Spermacoceae</taxon>
        <taxon>Hedyotis-Oldenlandia complex</taxon>
        <taxon>Oldenlandia</taxon>
    </lineage>
</organism>
<feature type="chain" id="PRO_5043807664" evidence="3">
    <location>
        <begin position="28"/>
        <end position="384"/>
    </location>
</feature>
<proteinExistence type="inferred from homology"/>
<evidence type="ECO:0000256" key="1">
    <source>
        <dbReference type="ARBA" id="ARBA00008668"/>
    </source>
</evidence>
<keyword evidence="5" id="KW-1185">Reference proteome</keyword>
<dbReference type="AlphaFoldDB" id="A0AAV1E2L1"/>
<evidence type="ECO:0000313" key="4">
    <source>
        <dbReference type="EMBL" id="CAI9114488.1"/>
    </source>
</evidence>
<dbReference type="Proteomes" id="UP001161247">
    <property type="component" value="Chromosome 7"/>
</dbReference>
<dbReference type="InterPro" id="IPR044552">
    <property type="entry name" value="GLIP1-5/GLL25"/>
</dbReference>
<sequence>MAGSYLSSVKIILLPILLLTLLNISSPAQVAAGAGGASSSALFIFGDSYFDPGNNNYINTTTLDQANFWPYGESYFNKPTGRFSNGRLISDFVAEYAGQELIPPFMEQPETGDFRRGANFASAGAGALVDTFRGSVIDLNTQLMYFEKVEIKLRHDLGEIISKNIISNAVYLFSIGTNDYLSYFLTNSSANNLTDFSSFKPYFSSYVNTVIGNLSNVVKNIYQKGGRKFGFLNLGDLGCLPGLRVLHLESNGGGCLEAATLVAKLHNFELYKLLSKLEHQLEGFKYSLGDFNRALRQRIKHPSHFGLKEGRVACCGAGAFKGIFSCGGRRPMVENEFELCQNPQQHVFWDSYHLTEAVYGQMAAEMWNGSSFAGHYYLQALFNC</sequence>
<accession>A0AAV1E2L1</accession>
<feature type="signal peptide" evidence="3">
    <location>
        <begin position="1"/>
        <end position="27"/>
    </location>
</feature>
<dbReference type="InterPro" id="IPR035669">
    <property type="entry name" value="SGNH_plant_lipase-like"/>
</dbReference>
<dbReference type="GO" id="GO:0016298">
    <property type="term" value="F:lipase activity"/>
    <property type="evidence" value="ECO:0007669"/>
    <property type="project" value="TreeGrafter"/>
</dbReference>
<keyword evidence="2 3" id="KW-0732">Signal</keyword>
<evidence type="ECO:0000313" key="5">
    <source>
        <dbReference type="Proteomes" id="UP001161247"/>
    </source>
</evidence>
<dbReference type="PANTHER" id="PTHR45966">
    <property type="entry name" value="GDSL-LIKE LIPASE/ACYLHYDROLASE"/>
    <property type="match status" value="1"/>
</dbReference>
<reference evidence="4" key="1">
    <citation type="submission" date="2023-03" db="EMBL/GenBank/DDBJ databases">
        <authorList>
            <person name="Julca I."/>
        </authorList>
    </citation>
    <scope>NUCLEOTIDE SEQUENCE</scope>
</reference>
<dbReference type="PANTHER" id="PTHR45966:SF4">
    <property type="entry name" value="GDSL ESTERASE_LIPASE 5"/>
    <property type="match status" value="1"/>
</dbReference>
<dbReference type="InterPro" id="IPR036514">
    <property type="entry name" value="SGNH_hydro_sf"/>
</dbReference>
<dbReference type="EMBL" id="OX459124">
    <property type="protein sequence ID" value="CAI9114488.1"/>
    <property type="molecule type" value="Genomic_DNA"/>
</dbReference>